<evidence type="ECO:0000313" key="2">
    <source>
        <dbReference type="EMBL" id="ODS04732.1"/>
    </source>
</evidence>
<dbReference type="EMBL" id="MDCJ01000007">
    <property type="protein sequence ID" value="ODS04732.1"/>
    <property type="molecule type" value="Genomic_DNA"/>
</dbReference>
<gene>
    <name evidence="1" type="ORF">VSF3289_03863</name>
    <name evidence="2" type="ORF">VSF3289_03871</name>
</gene>
<organism evidence="1 3">
    <name type="scientific">Vibrio scophthalmi</name>
    <dbReference type="NCBI Taxonomy" id="45658"/>
    <lineage>
        <taxon>Bacteria</taxon>
        <taxon>Pseudomonadati</taxon>
        <taxon>Pseudomonadota</taxon>
        <taxon>Gammaproteobacteria</taxon>
        <taxon>Vibrionales</taxon>
        <taxon>Vibrionaceae</taxon>
        <taxon>Vibrio</taxon>
    </lineage>
</organism>
<dbReference type="Proteomes" id="UP000095131">
    <property type="component" value="Unassembled WGS sequence"/>
</dbReference>
<dbReference type="InterPro" id="IPR010008">
    <property type="entry name" value="Vibrio_Phage_CTX_RstB"/>
</dbReference>
<sequence>MKVVFMGISQRKGVSNKGLGNPYEMVKIHLATIIEEINAQNMTVIGQGYQERQLDLDPLCLPQFQQVKPFSEIDVNVEPKPNNFNQTWVVGLNAK</sequence>
<reference evidence="1 3" key="1">
    <citation type="submission" date="2016-08" db="EMBL/GenBank/DDBJ databases">
        <title>Genome sequencing of Vibrio scophthalmi strain FP3289, an isolated from Paralichthys olivaceus.</title>
        <authorList>
            <person name="Han H.-J."/>
        </authorList>
    </citation>
    <scope>NUCLEOTIDE SEQUENCE [LARGE SCALE GENOMIC DNA]</scope>
    <source>
        <strain evidence="1 3">FP3289</strain>
    </source>
</reference>
<comment type="caution">
    <text evidence="1">The sequence shown here is derived from an EMBL/GenBank/DDBJ whole genome shotgun (WGS) entry which is preliminary data.</text>
</comment>
<evidence type="ECO:0000313" key="3">
    <source>
        <dbReference type="Proteomes" id="UP000095131"/>
    </source>
</evidence>
<dbReference type="Pfam" id="PF07459">
    <property type="entry name" value="CTX_RstB"/>
    <property type="match status" value="1"/>
</dbReference>
<protein>
    <submittedName>
        <fullName evidence="1">Uncharacterized protein</fullName>
    </submittedName>
</protein>
<evidence type="ECO:0000313" key="1">
    <source>
        <dbReference type="EMBL" id="ODS04724.1"/>
    </source>
</evidence>
<dbReference type="AlphaFoldDB" id="A0A1E3WFZ3"/>
<dbReference type="OrthoDB" id="5902494at2"/>
<dbReference type="EMBL" id="MDCJ01000007">
    <property type="protein sequence ID" value="ODS04724.1"/>
    <property type="molecule type" value="Genomic_DNA"/>
</dbReference>
<accession>A0A1E3WFZ3</accession>
<proteinExistence type="predicted"/>
<name>A0A1E3WFZ3_9VIBR</name>